<sequence length="286" mass="32209">MPTFEFRIINPNSGRKIKRIIKAFDEEQLVELLAKDGLVPLDVETIPDEPASEAQLGLMRAKMLHIPAGVTKDEASSLLDNFFERRSVAEPKDFEVARKMRVDVNQYTNKKRLFYSIFIDLTQQGDMQRLGAWYAYRVYRSGCDRDQSDAVSDPLDMRFSAIGALIAADAKLVASLKRAITSSSVHFRWFGIFEAPDGTSLQGDGTHSEIYKFVANQLGSNGLFKLQTKPISNKLNSGRSVEQSTYQQSGWQADASTTKKKFGFWSAVELIAILLGLYWVAKWLFS</sequence>
<evidence type="ECO:0000313" key="2">
    <source>
        <dbReference type="EMBL" id="MFD1226709.1"/>
    </source>
</evidence>
<evidence type="ECO:0000256" key="1">
    <source>
        <dbReference type="SAM" id="Phobius"/>
    </source>
</evidence>
<dbReference type="EMBL" id="JBHTMA010000032">
    <property type="protein sequence ID" value="MFD1226709.1"/>
    <property type="molecule type" value="Genomic_DNA"/>
</dbReference>
<reference evidence="3" key="1">
    <citation type="journal article" date="2019" name="Int. J. Syst. Evol. Microbiol.">
        <title>The Global Catalogue of Microorganisms (GCM) 10K type strain sequencing project: providing services to taxonomists for standard genome sequencing and annotation.</title>
        <authorList>
            <consortium name="The Broad Institute Genomics Platform"/>
            <consortium name="The Broad Institute Genome Sequencing Center for Infectious Disease"/>
            <person name="Wu L."/>
            <person name="Ma J."/>
        </authorList>
    </citation>
    <scope>NUCLEOTIDE SEQUENCE [LARGE SCALE GENOMIC DNA]</scope>
    <source>
        <strain evidence="3">CCUG 49584</strain>
    </source>
</reference>
<protein>
    <submittedName>
        <fullName evidence="2">Uncharacterized protein</fullName>
    </submittedName>
</protein>
<dbReference type="Proteomes" id="UP001597263">
    <property type="component" value="Unassembled WGS sequence"/>
</dbReference>
<keyword evidence="1" id="KW-1133">Transmembrane helix</keyword>
<organism evidence="2 3">
    <name type="scientific">Pseudochrobactrum kiredjianiae</name>
    <dbReference type="NCBI Taxonomy" id="386305"/>
    <lineage>
        <taxon>Bacteria</taxon>
        <taxon>Pseudomonadati</taxon>
        <taxon>Pseudomonadota</taxon>
        <taxon>Alphaproteobacteria</taxon>
        <taxon>Hyphomicrobiales</taxon>
        <taxon>Brucellaceae</taxon>
        <taxon>Pseudochrobactrum</taxon>
    </lineage>
</organism>
<comment type="caution">
    <text evidence="2">The sequence shown here is derived from an EMBL/GenBank/DDBJ whole genome shotgun (WGS) entry which is preliminary data.</text>
</comment>
<keyword evidence="3" id="KW-1185">Reference proteome</keyword>
<accession>A0ABW3V241</accession>
<name>A0ABW3V241_9HYPH</name>
<keyword evidence="1" id="KW-0472">Membrane</keyword>
<dbReference type="RefSeq" id="WP_289388423.1">
    <property type="nucleotide sequence ID" value="NZ_JAUCBM010000012.1"/>
</dbReference>
<feature type="transmembrane region" description="Helical" evidence="1">
    <location>
        <begin position="262"/>
        <end position="281"/>
    </location>
</feature>
<keyword evidence="1" id="KW-0812">Transmembrane</keyword>
<gene>
    <name evidence="2" type="ORF">ACFQ35_06025</name>
</gene>
<proteinExistence type="predicted"/>
<evidence type="ECO:0000313" key="3">
    <source>
        <dbReference type="Proteomes" id="UP001597263"/>
    </source>
</evidence>